<accession>A0A7T3ETJ6</accession>
<dbReference type="Proteomes" id="UP000594903">
    <property type="component" value="Chromosome"/>
</dbReference>
<gene>
    <name evidence="1" type="ORF">I6G29_07460</name>
</gene>
<proteinExistence type="predicted"/>
<evidence type="ECO:0000313" key="2">
    <source>
        <dbReference type="Proteomes" id="UP000594903"/>
    </source>
</evidence>
<sequence length="73" mass="8133">MNLGDSEQNNRALIEKRKQLISALLINSGLEPHDLVEDDDLLNLVIDDLSQPINGKLQAYAPVVVNILKNWLA</sequence>
<organism evidence="1 2">
    <name type="scientific">Oligella ureolytica</name>
    <dbReference type="NCBI Taxonomy" id="90244"/>
    <lineage>
        <taxon>Bacteria</taxon>
        <taxon>Pseudomonadati</taxon>
        <taxon>Pseudomonadota</taxon>
        <taxon>Betaproteobacteria</taxon>
        <taxon>Burkholderiales</taxon>
        <taxon>Alcaligenaceae</taxon>
        <taxon>Oligella</taxon>
    </lineage>
</organism>
<evidence type="ECO:0000313" key="1">
    <source>
        <dbReference type="EMBL" id="QPT39042.1"/>
    </source>
</evidence>
<reference evidence="1 2" key="1">
    <citation type="submission" date="2020-12" db="EMBL/GenBank/DDBJ databases">
        <title>FDA dAtabase for Regulatory Grade micrObial Sequences (FDA-ARGOS): Supporting development and validation of Infectious Disease Dx tests.</title>
        <authorList>
            <person name="Sproer C."/>
            <person name="Gronow S."/>
            <person name="Severitt S."/>
            <person name="Schroder I."/>
            <person name="Tallon L."/>
            <person name="Sadzewicz L."/>
            <person name="Zhao X."/>
            <person name="Boylan J."/>
            <person name="Ott S."/>
            <person name="Bowen H."/>
            <person name="Vavikolanu K."/>
            <person name="Mehta A."/>
            <person name="Aluvathingal J."/>
            <person name="Nadendla S."/>
            <person name="Lowell S."/>
            <person name="Myers T."/>
            <person name="Yan Y."/>
            <person name="Sichtig H."/>
        </authorList>
    </citation>
    <scope>NUCLEOTIDE SEQUENCE [LARGE SCALE GENOMIC DNA]</scope>
    <source>
        <strain evidence="1 2">FDAARGOS_872</strain>
    </source>
</reference>
<name>A0A7T3ETJ6_9BURK</name>
<dbReference type="RefSeq" id="WP_018573802.1">
    <property type="nucleotide sequence ID" value="NZ_CP065725.1"/>
</dbReference>
<dbReference type="EMBL" id="CP065725">
    <property type="protein sequence ID" value="QPT39042.1"/>
    <property type="molecule type" value="Genomic_DNA"/>
</dbReference>
<keyword evidence="2" id="KW-1185">Reference proteome</keyword>
<protein>
    <submittedName>
        <fullName evidence="1">Uncharacterized protein</fullName>
    </submittedName>
</protein>